<keyword evidence="2" id="KW-0732">Signal</keyword>
<dbReference type="AlphaFoldDB" id="Q7UUR8"/>
<keyword evidence="4" id="KW-1185">Reference proteome</keyword>
<feature type="transmembrane region" description="Helical" evidence="1">
    <location>
        <begin position="52"/>
        <end position="71"/>
    </location>
</feature>
<organism evidence="3 4">
    <name type="scientific">Rhodopirellula baltica (strain DSM 10527 / NCIMB 13988 / SH1)</name>
    <dbReference type="NCBI Taxonomy" id="243090"/>
    <lineage>
        <taxon>Bacteria</taxon>
        <taxon>Pseudomonadati</taxon>
        <taxon>Planctomycetota</taxon>
        <taxon>Planctomycetia</taxon>
        <taxon>Pirellulales</taxon>
        <taxon>Pirellulaceae</taxon>
        <taxon>Rhodopirellula</taxon>
    </lineage>
</organism>
<name>Q7UUR8_RHOBA</name>
<evidence type="ECO:0000313" key="3">
    <source>
        <dbReference type="EMBL" id="CAD73009.1"/>
    </source>
</evidence>
<dbReference type="Proteomes" id="UP000001025">
    <property type="component" value="Chromosome"/>
</dbReference>
<reference evidence="3 4" key="1">
    <citation type="journal article" date="2003" name="Proc. Natl. Acad. Sci. U.S.A.">
        <title>Complete genome sequence of the marine planctomycete Pirellula sp. strain 1.</title>
        <authorList>
            <person name="Gloeckner F.O."/>
            <person name="Kube M."/>
            <person name="Bauer M."/>
            <person name="Teeling H."/>
            <person name="Lombardot T."/>
            <person name="Ludwig W."/>
            <person name="Gade D."/>
            <person name="Beck A."/>
            <person name="Borzym K."/>
            <person name="Heitmann K."/>
            <person name="Rabus R."/>
            <person name="Schlesner H."/>
            <person name="Amann R."/>
            <person name="Reinhardt R."/>
        </authorList>
    </citation>
    <scope>NUCLEOTIDE SEQUENCE [LARGE SCALE GENOMIC DNA]</scope>
    <source>
        <strain evidence="4">DSM 10527 / NCIMB 13988 / SH1</strain>
    </source>
</reference>
<feature type="transmembrane region" description="Helical" evidence="1">
    <location>
        <begin position="163"/>
        <end position="181"/>
    </location>
</feature>
<dbReference type="EMBL" id="BX294138">
    <property type="protein sequence ID" value="CAD73009.1"/>
    <property type="molecule type" value="Genomic_DNA"/>
</dbReference>
<gene>
    <name evidence="3" type="ordered locus">RB3119</name>
</gene>
<feature type="transmembrane region" description="Helical" evidence="1">
    <location>
        <begin position="118"/>
        <end position="143"/>
    </location>
</feature>
<proteinExistence type="predicted"/>
<feature type="signal peptide" evidence="2">
    <location>
        <begin position="1"/>
        <end position="23"/>
    </location>
</feature>
<accession>Q7UUR8</accession>
<evidence type="ECO:0000256" key="2">
    <source>
        <dbReference type="SAM" id="SignalP"/>
    </source>
</evidence>
<evidence type="ECO:0000313" key="4">
    <source>
        <dbReference type="Proteomes" id="UP000001025"/>
    </source>
</evidence>
<dbReference type="KEGG" id="rba:RB3119"/>
<dbReference type="HOGENOM" id="CLU_1395352_0_0_0"/>
<dbReference type="EnsemblBacteria" id="CAD73009">
    <property type="protein sequence ID" value="CAD73009"/>
    <property type="gene ID" value="RB3119"/>
</dbReference>
<keyword evidence="1" id="KW-1133">Transmembrane helix</keyword>
<keyword evidence="1" id="KW-0472">Membrane</keyword>
<feature type="chain" id="PRO_5004295632" evidence="2">
    <location>
        <begin position="24"/>
        <end position="195"/>
    </location>
</feature>
<evidence type="ECO:0000256" key="1">
    <source>
        <dbReference type="SAM" id="Phobius"/>
    </source>
</evidence>
<dbReference type="OrthoDB" id="9943361at2"/>
<sequence>MRQSMNRTLIFIASIVAPTIARAADIGTTYAFTPDLALEGNPAMASLDFPEIIALNIAIVAAVSLMTYYWWRHPVDCKMPSNVDDTWAFASLNYFGAEYPRRTFAYKFIAKFPTNWPLAIQMTGLVLSSILVVGSCMAVFSWFAVHDWHLLWYRKAYFRTHFAFPYLLLLPVYLAATAMYFRAEHARIHTKLNNE</sequence>
<dbReference type="STRING" id="243090.RB3119"/>
<dbReference type="InParanoid" id="Q7UUR8"/>
<keyword evidence="1" id="KW-0812">Transmembrane</keyword>
<protein>
    <submittedName>
        <fullName evidence="3">Uncharacterized protein</fullName>
    </submittedName>
</protein>